<feature type="signal peptide" evidence="2">
    <location>
        <begin position="1"/>
        <end position="19"/>
    </location>
</feature>
<keyword evidence="4" id="KW-1185">Reference proteome</keyword>
<dbReference type="EMBL" id="CAACVG010007372">
    <property type="protein sequence ID" value="VEN45091.1"/>
    <property type="molecule type" value="Genomic_DNA"/>
</dbReference>
<sequence length="135" mass="14714">MKGSTVLLLMTIISPVCLTMPASDSKHSIKDAIKDTLVTAAEPGQEFVFVQSSGAGARPVARKDKTETSERGSGPFETAHKVPSKLTFERSEDNEEQKGKGKKVHKRQAPAPAGAIKLDVKKLLAKIKNKFHYNR</sequence>
<feature type="chain" id="PRO_5024812651" evidence="2">
    <location>
        <begin position="20"/>
        <end position="135"/>
    </location>
</feature>
<name>A0A653CAX3_CALMS</name>
<feature type="compositionally biased region" description="Basic and acidic residues" evidence="1">
    <location>
        <begin position="87"/>
        <end position="99"/>
    </location>
</feature>
<feature type="compositionally biased region" description="Basic and acidic residues" evidence="1">
    <location>
        <begin position="61"/>
        <end position="70"/>
    </location>
</feature>
<protein>
    <submittedName>
        <fullName evidence="3">Uncharacterized protein</fullName>
    </submittedName>
</protein>
<gene>
    <name evidence="3" type="ORF">CALMAC_LOCUS7660</name>
</gene>
<feature type="region of interest" description="Disordered" evidence="1">
    <location>
        <begin position="51"/>
        <end position="115"/>
    </location>
</feature>
<evidence type="ECO:0000313" key="4">
    <source>
        <dbReference type="Proteomes" id="UP000410492"/>
    </source>
</evidence>
<dbReference type="AlphaFoldDB" id="A0A653CAX3"/>
<accession>A0A653CAX3</accession>
<proteinExistence type="predicted"/>
<evidence type="ECO:0000256" key="1">
    <source>
        <dbReference type="SAM" id="MobiDB-lite"/>
    </source>
</evidence>
<dbReference type="OrthoDB" id="8192055at2759"/>
<evidence type="ECO:0000256" key="2">
    <source>
        <dbReference type="SAM" id="SignalP"/>
    </source>
</evidence>
<reference evidence="3 4" key="1">
    <citation type="submission" date="2019-01" db="EMBL/GenBank/DDBJ databases">
        <authorList>
            <person name="Sayadi A."/>
        </authorList>
    </citation>
    <scope>NUCLEOTIDE SEQUENCE [LARGE SCALE GENOMIC DNA]</scope>
</reference>
<organism evidence="3 4">
    <name type="scientific">Callosobruchus maculatus</name>
    <name type="common">Southern cowpea weevil</name>
    <name type="synonym">Pulse bruchid</name>
    <dbReference type="NCBI Taxonomy" id="64391"/>
    <lineage>
        <taxon>Eukaryota</taxon>
        <taxon>Metazoa</taxon>
        <taxon>Ecdysozoa</taxon>
        <taxon>Arthropoda</taxon>
        <taxon>Hexapoda</taxon>
        <taxon>Insecta</taxon>
        <taxon>Pterygota</taxon>
        <taxon>Neoptera</taxon>
        <taxon>Endopterygota</taxon>
        <taxon>Coleoptera</taxon>
        <taxon>Polyphaga</taxon>
        <taxon>Cucujiformia</taxon>
        <taxon>Chrysomeloidea</taxon>
        <taxon>Chrysomelidae</taxon>
        <taxon>Bruchinae</taxon>
        <taxon>Bruchini</taxon>
        <taxon>Callosobruchus</taxon>
    </lineage>
</organism>
<keyword evidence="2" id="KW-0732">Signal</keyword>
<dbReference type="Proteomes" id="UP000410492">
    <property type="component" value="Unassembled WGS sequence"/>
</dbReference>
<evidence type="ECO:0000313" key="3">
    <source>
        <dbReference type="EMBL" id="VEN45091.1"/>
    </source>
</evidence>